<feature type="transmembrane region" description="Helical" evidence="3">
    <location>
        <begin position="109"/>
        <end position="129"/>
    </location>
</feature>
<feature type="transmembrane region" description="Helical" evidence="3">
    <location>
        <begin position="273"/>
        <end position="297"/>
    </location>
</feature>
<organism evidence="4 5">
    <name type="scientific">Absidia repens</name>
    <dbReference type="NCBI Taxonomy" id="90262"/>
    <lineage>
        <taxon>Eukaryota</taxon>
        <taxon>Fungi</taxon>
        <taxon>Fungi incertae sedis</taxon>
        <taxon>Mucoromycota</taxon>
        <taxon>Mucoromycotina</taxon>
        <taxon>Mucoromycetes</taxon>
        <taxon>Mucorales</taxon>
        <taxon>Cunninghamellaceae</taxon>
        <taxon>Absidia</taxon>
    </lineage>
</organism>
<dbReference type="Proteomes" id="UP000193560">
    <property type="component" value="Unassembled WGS sequence"/>
</dbReference>
<dbReference type="PANTHER" id="PTHR11360">
    <property type="entry name" value="MONOCARBOXYLATE TRANSPORTER"/>
    <property type="match status" value="1"/>
</dbReference>
<protein>
    <submittedName>
        <fullName evidence="4">Major facilitator superfamily domain-containing protein</fullName>
    </submittedName>
</protein>
<dbReference type="SUPFAM" id="SSF103473">
    <property type="entry name" value="MFS general substrate transporter"/>
    <property type="match status" value="1"/>
</dbReference>
<comment type="caution">
    <text evidence="4">The sequence shown here is derived from an EMBL/GenBank/DDBJ whole genome shotgun (WGS) entry which is preliminary data.</text>
</comment>
<reference evidence="4 5" key="1">
    <citation type="submission" date="2016-07" db="EMBL/GenBank/DDBJ databases">
        <title>Pervasive Adenine N6-methylation of Active Genes in Fungi.</title>
        <authorList>
            <consortium name="DOE Joint Genome Institute"/>
            <person name="Mondo S.J."/>
            <person name="Dannebaum R.O."/>
            <person name="Kuo R.C."/>
            <person name="Labutti K."/>
            <person name="Haridas S."/>
            <person name="Kuo A."/>
            <person name="Salamov A."/>
            <person name="Ahrendt S.R."/>
            <person name="Lipzen A."/>
            <person name="Sullivan W."/>
            <person name="Andreopoulos W.B."/>
            <person name="Clum A."/>
            <person name="Lindquist E."/>
            <person name="Daum C."/>
            <person name="Ramamoorthy G.K."/>
            <person name="Gryganskyi A."/>
            <person name="Culley D."/>
            <person name="Magnuson J.K."/>
            <person name="James T.Y."/>
            <person name="O'Malley M.A."/>
            <person name="Stajich J.E."/>
            <person name="Spatafora J.W."/>
            <person name="Visel A."/>
            <person name="Grigoriev I.V."/>
        </authorList>
    </citation>
    <scope>NUCLEOTIDE SEQUENCE [LARGE SCALE GENOMIC DNA]</scope>
    <source>
        <strain evidence="4 5">NRRL 1336</strain>
    </source>
</reference>
<keyword evidence="3" id="KW-1133">Transmembrane helix</keyword>
<comment type="subcellular location">
    <subcellularLocation>
        <location evidence="1">Membrane</location>
        <topology evidence="1">Multi-pass membrane protein</topology>
    </subcellularLocation>
</comment>
<dbReference type="GO" id="GO:0022857">
    <property type="term" value="F:transmembrane transporter activity"/>
    <property type="evidence" value="ECO:0007669"/>
    <property type="project" value="InterPro"/>
</dbReference>
<evidence type="ECO:0000256" key="2">
    <source>
        <dbReference type="ARBA" id="ARBA00006727"/>
    </source>
</evidence>
<dbReference type="InterPro" id="IPR036259">
    <property type="entry name" value="MFS_trans_sf"/>
</dbReference>
<sequence>IGIMQDHLEQSQYGTGSEAVLQLSIVVSVADSLLNLLSIVAQILLSKFDLRTVMFMAGMLCTLGLELASLNTEIWHLIISIGIIFGSGSSVFFYASNVLIPQWLHKKQGIALGIVSCGGCIGGCALPFIMTSLNHSFGSKWCFRVLGFICFVTFSVAALLLKDKKKRQPQKIKDIVDFSVLKNKNLLIWCLADNIIEAAFYVPYFFVPSHATSLGLSDTKTSIIISLSFAVSGLGRIAAGHIGDRIGYINVTIISCVIASLSSFLMWTLANDFVTLLAFACVYGLTAGVFQSLGASITNVVEKDKFESAYTIFLILTAISFYGLNVVAVIEAPNFLTAKIFTGLAYFVGALNLLYLKSRLSDQFFLSRL</sequence>
<dbReference type="InterPro" id="IPR050327">
    <property type="entry name" value="Proton-linked_MCT"/>
</dbReference>
<keyword evidence="3" id="KW-0812">Transmembrane</keyword>
<evidence type="ECO:0000256" key="3">
    <source>
        <dbReference type="SAM" id="Phobius"/>
    </source>
</evidence>
<feature type="transmembrane region" description="Helical" evidence="3">
    <location>
        <begin position="20"/>
        <end position="45"/>
    </location>
</feature>
<dbReference type="OrthoDB" id="6499973at2759"/>
<keyword evidence="3" id="KW-0472">Membrane</keyword>
<gene>
    <name evidence="4" type="ORF">BCR42DRAFT_318940</name>
</gene>
<evidence type="ECO:0000256" key="1">
    <source>
        <dbReference type="ARBA" id="ARBA00004141"/>
    </source>
</evidence>
<dbReference type="PANTHER" id="PTHR11360:SF284">
    <property type="entry name" value="EG:103B4.3 PROTEIN-RELATED"/>
    <property type="match status" value="1"/>
</dbReference>
<feature type="transmembrane region" description="Helical" evidence="3">
    <location>
        <begin position="74"/>
        <end position="97"/>
    </location>
</feature>
<feature type="transmembrane region" description="Helical" evidence="3">
    <location>
        <begin position="246"/>
        <end position="267"/>
    </location>
</feature>
<proteinExistence type="inferred from homology"/>
<evidence type="ECO:0000313" key="4">
    <source>
        <dbReference type="EMBL" id="ORZ23610.1"/>
    </source>
</evidence>
<name>A0A1X2IX45_9FUNG</name>
<dbReference type="GO" id="GO:0016020">
    <property type="term" value="C:membrane"/>
    <property type="evidence" value="ECO:0007669"/>
    <property type="project" value="UniProtKB-SubCell"/>
</dbReference>
<keyword evidence="5" id="KW-1185">Reference proteome</keyword>
<evidence type="ECO:0000313" key="5">
    <source>
        <dbReference type="Proteomes" id="UP000193560"/>
    </source>
</evidence>
<feature type="transmembrane region" description="Helical" evidence="3">
    <location>
        <begin position="141"/>
        <end position="161"/>
    </location>
</feature>
<feature type="transmembrane region" description="Helical" evidence="3">
    <location>
        <begin position="309"/>
        <end position="330"/>
    </location>
</feature>
<dbReference type="Pfam" id="PF07690">
    <property type="entry name" value="MFS_1"/>
    <property type="match status" value="1"/>
</dbReference>
<dbReference type="Gene3D" id="1.20.1250.20">
    <property type="entry name" value="MFS general substrate transporter like domains"/>
    <property type="match status" value="2"/>
</dbReference>
<feature type="transmembrane region" description="Helical" evidence="3">
    <location>
        <begin position="219"/>
        <end position="239"/>
    </location>
</feature>
<comment type="similarity">
    <text evidence="2">Belongs to the major facilitator superfamily. Monocarboxylate porter (TC 2.A.1.13) family.</text>
</comment>
<feature type="transmembrane region" description="Helical" evidence="3">
    <location>
        <begin position="186"/>
        <end position="207"/>
    </location>
</feature>
<dbReference type="AlphaFoldDB" id="A0A1X2IX45"/>
<dbReference type="InterPro" id="IPR011701">
    <property type="entry name" value="MFS"/>
</dbReference>
<dbReference type="EMBL" id="MCGE01000003">
    <property type="protein sequence ID" value="ORZ23610.1"/>
    <property type="molecule type" value="Genomic_DNA"/>
</dbReference>
<feature type="transmembrane region" description="Helical" evidence="3">
    <location>
        <begin position="336"/>
        <end position="356"/>
    </location>
</feature>
<accession>A0A1X2IX45</accession>
<feature type="non-terminal residue" evidence="4">
    <location>
        <position position="1"/>
    </location>
</feature>